<name>A0A1I5S2E0_9GAMM</name>
<evidence type="ECO:0000256" key="6">
    <source>
        <dbReference type="ARBA" id="ARBA00023136"/>
    </source>
</evidence>
<feature type="transmembrane region" description="Helical" evidence="7">
    <location>
        <begin position="323"/>
        <end position="352"/>
    </location>
</feature>
<evidence type="ECO:0000259" key="8">
    <source>
        <dbReference type="Pfam" id="PF02687"/>
    </source>
</evidence>
<keyword evidence="3" id="KW-1003">Cell membrane</keyword>
<feature type="transmembrane region" description="Helical" evidence="7">
    <location>
        <begin position="274"/>
        <end position="302"/>
    </location>
</feature>
<sequence>MTPPDVRPRLHLLIELAARDLWHDRKVSLCIVASLVAVIAPLLLLFGLKHGVVSQLNDELLSDPRNLEVRVLGNYDLAGGWFERLRAQPGVGFVIPLTRSLNTQADLLRDSQHFVANAEVIPTASGDPLIDPLPAPAAIDQVLLSASAASKLGVQAGDTLRLLVLRKLDGNNERGELPVKVAGVLEHSVFTRQAVLVSLDLLVAMENFRDGYAVPLLGFSTGEAAPLRERYARARVYASGLDDVASIAAWLDGEHIESSTRAREIESVKAISHVLGLIFAVIAWTAVIGCVASLAGAFLANIDRKRKDLALLRLLGFQRSAAGAYVMIQAALLTCLAFVLGYGAYLIGSAVFNSALGSNLADGGFVCKLENIHILLAFASALLIAIIVAAVGGFRAIHIQPAESLRDL</sequence>
<proteinExistence type="inferred from homology"/>
<gene>
    <name evidence="9" type="ORF">SAMN05216601_11817</name>
</gene>
<comment type="similarity">
    <text evidence="2">Belongs to the ABC-4 integral membrane protein family. LolC/E subfamily.</text>
</comment>
<dbReference type="AlphaFoldDB" id="A0A1I5S2E0"/>
<evidence type="ECO:0000256" key="7">
    <source>
        <dbReference type="SAM" id="Phobius"/>
    </source>
</evidence>
<comment type="subcellular location">
    <subcellularLocation>
        <location evidence="1">Cell membrane</location>
        <topology evidence="1">Multi-pass membrane protein</topology>
    </subcellularLocation>
</comment>
<keyword evidence="6 7" id="KW-0472">Membrane</keyword>
<evidence type="ECO:0000256" key="1">
    <source>
        <dbReference type="ARBA" id="ARBA00004651"/>
    </source>
</evidence>
<dbReference type="Pfam" id="PF02687">
    <property type="entry name" value="FtsX"/>
    <property type="match status" value="1"/>
</dbReference>
<dbReference type="EMBL" id="FOWP01000018">
    <property type="protein sequence ID" value="SFP64426.1"/>
    <property type="molecule type" value="Genomic_DNA"/>
</dbReference>
<dbReference type="GO" id="GO:0098797">
    <property type="term" value="C:plasma membrane protein complex"/>
    <property type="evidence" value="ECO:0007669"/>
    <property type="project" value="TreeGrafter"/>
</dbReference>
<reference evidence="9 10" key="1">
    <citation type="submission" date="2016-10" db="EMBL/GenBank/DDBJ databases">
        <authorList>
            <person name="de Groot N.N."/>
        </authorList>
    </citation>
    <scope>NUCLEOTIDE SEQUENCE [LARGE SCALE GENOMIC DNA]</scope>
    <source>
        <strain evidence="9 10">CCUG 59231</strain>
    </source>
</reference>
<organism evidence="9 10">
    <name type="scientific">Ectopseudomonas composti</name>
    <dbReference type="NCBI Taxonomy" id="658457"/>
    <lineage>
        <taxon>Bacteria</taxon>
        <taxon>Pseudomonadati</taxon>
        <taxon>Pseudomonadota</taxon>
        <taxon>Gammaproteobacteria</taxon>
        <taxon>Pseudomonadales</taxon>
        <taxon>Pseudomonadaceae</taxon>
        <taxon>Ectopseudomonas</taxon>
    </lineage>
</organism>
<keyword evidence="5 7" id="KW-1133">Transmembrane helix</keyword>
<dbReference type="OrthoDB" id="5410375at2"/>
<feature type="transmembrane region" description="Helical" evidence="7">
    <location>
        <begin position="27"/>
        <end position="48"/>
    </location>
</feature>
<evidence type="ECO:0000256" key="2">
    <source>
        <dbReference type="ARBA" id="ARBA00005236"/>
    </source>
</evidence>
<keyword evidence="4 7" id="KW-0812">Transmembrane</keyword>
<evidence type="ECO:0000256" key="4">
    <source>
        <dbReference type="ARBA" id="ARBA00022692"/>
    </source>
</evidence>
<evidence type="ECO:0000313" key="10">
    <source>
        <dbReference type="Proteomes" id="UP000182400"/>
    </source>
</evidence>
<evidence type="ECO:0000313" key="9">
    <source>
        <dbReference type="EMBL" id="SFP64426.1"/>
    </source>
</evidence>
<protein>
    <submittedName>
        <fullName evidence="9">Putative ABC transport system permease protein</fullName>
    </submittedName>
</protein>
<dbReference type="RefSeq" id="WP_074941539.1">
    <property type="nucleotide sequence ID" value="NZ_FOWP01000018.1"/>
</dbReference>
<dbReference type="STRING" id="658457.SAMN05216601_11817"/>
<dbReference type="InterPro" id="IPR051447">
    <property type="entry name" value="Lipoprotein-release_system"/>
</dbReference>
<dbReference type="InterPro" id="IPR003838">
    <property type="entry name" value="ABC3_permease_C"/>
</dbReference>
<evidence type="ECO:0000256" key="5">
    <source>
        <dbReference type="ARBA" id="ARBA00022989"/>
    </source>
</evidence>
<dbReference type="PANTHER" id="PTHR30489">
    <property type="entry name" value="LIPOPROTEIN-RELEASING SYSTEM TRANSMEMBRANE PROTEIN LOLE"/>
    <property type="match status" value="1"/>
</dbReference>
<evidence type="ECO:0000256" key="3">
    <source>
        <dbReference type="ARBA" id="ARBA00022475"/>
    </source>
</evidence>
<accession>A0A1I5S2E0</accession>
<feature type="transmembrane region" description="Helical" evidence="7">
    <location>
        <begin position="372"/>
        <end position="397"/>
    </location>
</feature>
<dbReference type="PANTHER" id="PTHR30489:SF0">
    <property type="entry name" value="LIPOPROTEIN-RELEASING SYSTEM TRANSMEMBRANE PROTEIN LOLE"/>
    <property type="match status" value="1"/>
</dbReference>
<dbReference type="Proteomes" id="UP000182400">
    <property type="component" value="Unassembled WGS sequence"/>
</dbReference>
<dbReference type="GO" id="GO:0044874">
    <property type="term" value="P:lipoprotein localization to outer membrane"/>
    <property type="evidence" value="ECO:0007669"/>
    <property type="project" value="TreeGrafter"/>
</dbReference>
<feature type="domain" description="ABC3 transporter permease C-terminal" evidence="8">
    <location>
        <begin position="281"/>
        <end position="401"/>
    </location>
</feature>